<keyword evidence="2" id="KW-1185">Reference proteome</keyword>
<dbReference type="OrthoDB" id="6975485at2"/>
<evidence type="ECO:0008006" key="3">
    <source>
        <dbReference type="Google" id="ProtNLM"/>
    </source>
</evidence>
<dbReference type="EMBL" id="LRCR01000003">
    <property type="protein sequence ID" value="KUQ85920.1"/>
    <property type="molecule type" value="Genomic_DNA"/>
</dbReference>
<evidence type="ECO:0000313" key="1">
    <source>
        <dbReference type="EMBL" id="KUQ85920.1"/>
    </source>
</evidence>
<organism evidence="1 2">
    <name type="scientific">Enterobacter genomosp. O</name>
    <dbReference type="NCBI Taxonomy" id="2364150"/>
    <lineage>
        <taxon>Bacteria</taxon>
        <taxon>Pseudomonadati</taxon>
        <taxon>Pseudomonadota</taxon>
        <taxon>Gammaproteobacteria</taxon>
        <taxon>Enterobacterales</taxon>
        <taxon>Enterobacteriaceae</taxon>
        <taxon>Enterobacter</taxon>
        <taxon>Enterobacter cloacae complex</taxon>
        <taxon>Enterobacter cloacae complex clade O</taxon>
    </lineage>
</organism>
<accession>A0A0X4EW29</accession>
<comment type="caution">
    <text evidence="1">The sequence shown here is derived from an EMBL/GenBank/DDBJ whole genome shotgun (WGS) entry which is preliminary data.</text>
</comment>
<dbReference type="Proteomes" id="UP000064715">
    <property type="component" value="Unassembled WGS sequence"/>
</dbReference>
<evidence type="ECO:0000313" key="2">
    <source>
        <dbReference type="Proteomes" id="UP000064715"/>
    </source>
</evidence>
<sequence length="211" mass="24585">MRQIIKNKEPIELTTYKKIKDAEYDGPNFTPVKAIVRSSLLNEQGFLCAYCMRRINFETMKIEHWACQQKHPNHQLDYANLLACCLGHEGCSPHEQTCDTLKGSCELKFSPANSHHRINDIIRYDFLGEISSTDDSFNMQINKVLNLNKSRLKLNRREALKVIQAKLAEKIGSRKSAEIQKLINIYNQKNSQGKFFEYYGIIIYYLQKKFN</sequence>
<dbReference type="AlphaFoldDB" id="A0A0X4EW29"/>
<reference evidence="2" key="1">
    <citation type="submission" date="2016-01" db="EMBL/GenBank/DDBJ databases">
        <title>WGS of SAMN04407783.</title>
        <authorList>
            <person name="Adams M."/>
            <person name="Sutton G."/>
            <person name="Nelson K."/>
            <person name="Thaden J."/>
            <person name="Fowler V."/>
            <person name="Mccorrison J."/>
            <person name="Sanka R."/>
            <person name="Brinkac L."/>
            <person name="Nierman W."/>
        </authorList>
    </citation>
    <scope>NUCLEOTIDE SEQUENCE [LARGE SCALE GENOMIC DNA]</scope>
    <source>
        <strain evidence="2">GN04363</strain>
    </source>
</reference>
<proteinExistence type="predicted"/>
<name>A0A0X4EW29_9ENTR</name>
<protein>
    <recommendedName>
        <fullName evidence="3">TIGR02646 family protein</fullName>
    </recommendedName>
</protein>
<dbReference type="RefSeq" id="WP_059310317.1">
    <property type="nucleotide sequence ID" value="NZ_LRCR01000003.1"/>
</dbReference>
<gene>
    <name evidence="1" type="ORF">AWI28_09805</name>
</gene>